<evidence type="ECO:0000256" key="10">
    <source>
        <dbReference type="ARBA" id="ARBA00023012"/>
    </source>
</evidence>
<feature type="transmembrane region" description="Helical" evidence="12">
    <location>
        <begin position="13"/>
        <end position="33"/>
    </location>
</feature>
<dbReference type="InterPro" id="IPR010559">
    <property type="entry name" value="Sig_transdc_His_kin_internal"/>
</dbReference>
<evidence type="ECO:0000256" key="12">
    <source>
        <dbReference type="SAM" id="Phobius"/>
    </source>
</evidence>
<feature type="domain" description="Histidine kinase" evidence="13">
    <location>
        <begin position="457"/>
        <end position="580"/>
    </location>
</feature>
<gene>
    <name evidence="15" type="ORF">CBF29_13220</name>
</gene>
<evidence type="ECO:0000256" key="2">
    <source>
        <dbReference type="ARBA" id="ARBA00004651"/>
    </source>
</evidence>
<dbReference type="Gene3D" id="1.10.287.130">
    <property type="match status" value="1"/>
</dbReference>
<dbReference type="Pfam" id="PF02518">
    <property type="entry name" value="HATPase_c"/>
    <property type="match status" value="1"/>
</dbReference>
<organism evidence="15 16">
    <name type="scientific">Vagococcus elongatus</name>
    <dbReference type="NCBI Taxonomy" id="180344"/>
    <lineage>
        <taxon>Bacteria</taxon>
        <taxon>Bacillati</taxon>
        <taxon>Bacillota</taxon>
        <taxon>Bacilli</taxon>
        <taxon>Lactobacillales</taxon>
        <taxon>Enterococcaceae</taxon>
        <taxon>Vagococcus</taxon>
    </lineage>
</organism>
<evidence type="ECO:0000313" key="16">
    <source>
        <dbReference type="Proteomes" id="UP000287605"/>
    </source>
</evidence>
<dbReference type="PROSITE" id="PS50885">
    <property type="entry name" value="HAMP"/>
    <property type="match status" value="1"/>
</dbReference>
<feature type="domain" description="HAMP" evidence="14">
    <location>
        <begin position="316"/>
        <end position="368"/>
    </location>
</feature>
<evidence type="ECO:0000256" key="7">
    <source>
        <dbReference type="ARBA" id="ARBA00022692"/>
    </source>
</evidence>
<reference evidence="15 16" key="1">
    <citation type="submission" date="2017-05" db="EMBL/GenBank/DDBJ databases">
        <title>Vagococcus spp. assemblies.</title>
        <authorList>
            <person name="Gulvik C.A."/>
        </authorList>
    </citation>
    <scope>NUCLEOTIDE SEQUENCE [LARGE SCALE GENOMIC DNA]</scope>
    <source>
        <strain evidence="15 16">CCUG 51432</strain>
    </source>
</reference>
<dbReference type="GO" id="GO:0000155">
    <property type="term" value="F:phosphorelay sensor kinase activity"/>
    <property type="evidence" value="ECO:0007669"/>
    <property type="project" value="InterPro"/>
</dbReference>
<dbReference type="Gene3D" id="3.30.450.20">
    <property type="entry name" value="PAS domain"/>
    <property type="match status" value="1"/>
</dbReference>
<proteinExistence type="predicted"/>
<evidence type="ECO:0000256" key="5">
    <source>
        <dbReference type="ARBA" id="ARBA00022553"/>
    </source>
</evidence>
<keyword evidence="10" id="KW-0902">Two-component regulatory system</keyword>
<dbReference type="EMBL" id="NGKA01000036">
    <property type="protein sequence ID" value="RSU07649.1"/>
    <property type="molecule type" value="Genomic_DNA"/>
</dbReference>
<keyword evidence="7 12" id="KW-0812">Transmembrane</keyword>
<dbReference type="AlphaFoldDB" id="A0A430AHR6"/>
<evidence type="ECO:0000256" key="11">
    <source>
        <dbReference type="ARBA" id="ARBA00023136"/>
    </source>
</evidence>
<evidence type="ECO:0000256" key="9">
    <source>
        <dbReference type="ARBA" id="ARBA00022989"/>
    </source>
</evidence>
<keyword evidence="8" id="KW-0418">Kinase</keyword>
<name>A0A430AHR6_9ENTE</name>
<keyword evidence="6" id="KW-0808">Transferase</keyword>
<keyword evidence="4" id="KW-1003">Cell membrane</keyword>
<dbReference type="Gene3D" id="3.30.565.10">
    <property type="entry name" value="Histidine kinase-like ATPase, C-terminal domain"/>
    <property type="match status" value="1"/>
</dbReference>
<evidence type="ECO:0000256" key="4">
    <source>
        <dbReference type="ARBA" id="ARBA00022475"/>
    </source>
</evidence>
<evidence type="ECO:0000256" key="8">
    <source>
        <dbReference type="ARBA" id="ARBA00022777"/>
    </source>
</evidence>
<comment type="subcellular location">
    <subcellularLocation>
        <location evidence="2">Cell membrane</location>
        <topology evidence="2">Multi-pass membrane protein</topology>
    </subcellularLocation>
</comment>
<comment type="caution">
    <text evidence="15">The sequence shown here is derived from an EMBL/GenBank/DDBJ whole genome shotgun (WGS) entry which is preliminary data.</text>
</comment>
<evidence type="ECO:0000256" key="3">
    <source>
        <dbReference type="ARBA" id="ARBA00012438"/>
    </source>
</evidence>
<dbReference type="PROSITE" id="PS50109">
    <property type="entry name" value="HIS_KIN"/>
    <property type="match status" value="1"/>
</dbReference>
<dbReference type="InterPro" id="IPR050640">
    <property type="entry name" value="Bact_2-comp_sensor_kinase"/>
</dbReference>
<dbReference type="EC" id="2.7.13.3" evidence="3"/>
<dbReference type="Proteomes" id="UP000287605">
    <property type="component" value="Unassembled WGS sequence"/>
</dbReference>
<dbReference type="SMART" id="SM00387">
    <property type="entry name" value="HATPase_c"/>
    <property type="match status" value="1"/>
</dbReference>
<dbReference type="SMART" id="SM00304">
    <property type="entry name" value="HAMP"/>
    <property type="match status" value="1"/>
</dbReference>
<keyword evidence="11 12" id="KW-0472">Membrane</keyword>
<comment type="catalytic activity">
    <reaction evidence="1">
        <text>ATP + protein L-histidine = ADP + protein N-phospho-L-histidine.</text>
        <dbReference type="EC" id="2.7.13.3"/>
    </reaction>
</comment>
<dbReference type="SUPFAM" id="SSF158472">
    <property type="entry name" value="HAMP domain-like"/>
    <property type="match status" value="1"/>
</dbReference>
<dbReference type="CDD" id="cd06225">
    <property type="entry name" value="HAMP"/>
    <property type="match status" value="1"/>
</dbReference>
<evidence type="ECO:0000259" key="14">
    <source>
        <dbReference type="PROSITE" id="PS50885"/>
    </source>
</evidence>
<dbReference type="RefSeq" id="WP_126810181.1">
    <property type="nucleotide sequence ID" value="NZ_NGKA01000036.1"/>
</dbReference>
<dbReference type="OrthoDB" id="9776552at2"/>
<dbReference type="InterPro" id="IPR005467">
    <property type="entry name" value="His_kinase_dom"/>
</dbReference>
<keyword evidence="5" id="KW-0597">Phosphoprotein</keyword>
<dbReference type="InterPro" id="IPR003594">
    <property type="entry name" value="HATPase_dom"/>
</dbReference>
<dbReference type="PANTHER" id="PTHR34220:SF7">
    <property type="entry name" value="SENSOR HISTIDINE KINASE YPDA"/>
    <property type="match status" value="1"/>
</dbReference>
<evidence type="ECO:0000256" key="1">
    <source>
        <dbReference type="ARBA" id="ARBA00000085"/>
    </source>
</evidence>
<dbReference type="InterPro" id="IPR033479">
    <property type="entry name" value="dCache_1"/>
</dbReference>
<dbReference type="Pfam" id="PF00672">
    <property type="entry name" value="HAMP"/>
    <property type="match status" value="1"/>
</dbReference>
<accession>A0A430AHR6</accession>
<evidence type="ECO:0000259" key="13">
    <source>
        <dbReference type="PROSITE" id="PS50109"/>
    </source>
</evidence>
<dbReference type="GO" id="GO:0005886">
    <property type="term" value="C:plasma membrane"/>
    <property type="evidence" value="ECO:0007669"/>
    <property type="project" value="UniProtKB-SubCell"/>
</dbReference>
<evidence type="ECO:0000256" key="6">
    <source>
        <dbReference type="ARBA" id="ARBA00022679"/>
    </source>
</evidence>
<sequence>MIKRKSHTLQTKLLITFGTIFTITIWLVALIIFKESEKILATKIGEARVDTLHQISERSVQINNSIHTLVNLYANDSTIKTSLQKNLSKEGKNLLTIDIETIKKKYDISFKDIGLVYDITIIGKNNFNYSSNMRGKNDFIKLSQQLWYKKITNSNKIYFNSFNDRFTSPEKATYVYSAAKIITDTKGALGVVLISIHEELLSDIFSDHINNGEIIYIVDNTGQVVAHPHKNFLGKKYIGLENFKKLYGYNNFNIINKHNENYLLTSYYDSKSKWLIIEEMPTNLIYKDLDRTKIFIFTIACISNISILIITVFFSKKISLPISSLSKTVNQLKKGDLSVQTDVSGYQEIESLGVNFNKMVLDLNELIRKNIEKEEQKRISELAFLRSQINPHFIHNTLFSIKCLIDLNKNSEAIEMLEAFTTLTKETFNVNQEFITLEKECEAVRSYIMLQQIRYGEKIQFEIDLDRDTKDLLVPALLLQPIVENAIFHGIEPKKEFGMVIITSKLNSYSLQIQVSDDGVGMPNKKIEMITQKKNALSHSIGLSNVQTRIQLLYGEKYGLSISSELNIGTVVTIRLPLSNHKI</sequence>
<dbReference type="InterPro" id="IPR036890">
    <property type="entry name" value="HATPase_C_sf"/>
</dbReference>
<dbReference type="InterPro" id="IPR003660">
    <property type="entry name" value="HAMP_dom"/>
</dbReference>
<evidence type="ECO:0000313" key="15">
    <source>
        <dbReference type="EMBL" id="RSU07649.1"/>
    </source>
</evidence>
<dbReference type="Pfam" id="PF06580">
    <property type="entry name" value="His_kinase"/>
    <property type="match status" value="1"/>
</dbReference>
<dbReference type="PANTHER" id="PTHR34220">
    <property type="entry name" value="SENSOR HISTIDINE KINASE YPDA"/>
    <property type="match status" value="1"/>
</dbReference>
<protein>
    <recommendedName>
        <fullName evidence="3">histidine kinase</fullName>
        <ecNumber evidence="3">2.7.13.3</ecNumber>
    </recommendedName>
</protein>
<dbReference type="SUPFAM" id="SSF55874">
    <property type="entry name" value="ATPase domain of HSP90 chaperone/DNA topoisomerase II/histidine kinase"/>
    <property type="match status" value="1"/>
</dbReference>
<keyword evidence="16" id="KW-1185">Reference proteome</keyword>
<keyword evidence="9 12" id="KW-1133">Transmembrane helix</keyword>
<dbReference type="Pfam" id="PF02743">
    <property type="entry name" value="dCache_1"/>
    <property type="match status" value="1"/>
</dbReference>